<sequence length="170" mass="19471">TSEESLPERMESAHVRSMHEDTPTKISLPRCSPMIPVTTFPGGHACPPWNQLPFAVWMFSELRVLPSYRNAKRYGTRERVERRKRKKKEKKKTTLSCFRGLSQHQSCRVHDIEPRDGPADTELSGPAIASSHGRVKARGAARGTGEDRPSHEFQQERGRRRSVRLKRESK</sequence>
<feature type="compositionally biased region" description="Basic residues" evidence="1">
    <location>
        <begin position="82"/>
        <end position="93"/>
    </location>
</feature>
<feature type="compositionally biased region" description="Basic and acidic residues" evidence="1">
    <location>
        <begin position="144"/>
        <end position="157"/>
    </location>
</feature>
<evidence type="ECO:0000313" key="3">
    <source>
        <dbReference type="Proteomes" id="UP001177670"/>
    </source>
</evidence>
<evidence type="ECO:0000256" key="1">
    <source>
        <dbReference type="SAM" id="MobiDB-lite"/>
    </source>
</evidence>
<proteinExistence type="predicted"/>
<feature type="non-terminal residue" evidence="2">
    <location>
        <position position="1"/>
    </location>
</feature>
<organism evidence="2 3">
    <name type="scientific">Melipona bicolor</name>
    <dbReference type="NCBI Taxonomy" id="60889"/>
    <lineage>
        <taxon>Eukaryota</taxon>
        <taxon>Metazoa</taxon>
        <taxon>Ecdysozoa</taxon>
        <taxon>Arthropoda</taxon>
        <taxon>Hexapoda</taxon>
        <taxon>Insecta</taxon>
        <taxon>Pterygota</taxon>
        <taxon>Neoptera</taxon>
        <taxon>Endopterygota</taxon>
        <taxon>Hymenoptera</taxon>
        <taxon>Apocrita</taxon>
        <taxon>Aculeata</taxon>
        <taxon>Apoidea</taxon>
        <taxon>Anthophila</taxon>
        <taxon>Apidae</taxon>
        <taxon>Melipona</taxon>
    </lineage>
</organism>
<comment type="caution">
    <text evidence="2">The sequence shown here is derived from an EMBL/GenBank/DDBJ whole genome shotgun (WGS) entry which is preliminary data.</text>
</comment>
<evidence type="ECO:0000313" key="2">
    <source>
        <dbReference type="EMBL" id="KAK1118990.1"/>
    </source>
</evidence>
<dbReference type="Proteomes" id="UP001177670">
    <property type="component" value="Unassembled WGS sequence"/>
</dbReference>
<feature type="compositionally biased region" description="Basic and acidic residues" evidence="1">
    <location>
        <begin position="108"/>
        <end position="118"/>
    </location>
</feature>
<reference evidence="2" key="1">
    <citation type="submission" date="2021-10" db="EMBL/GenBank/DDBJ databases">
        <title>Melipona bicolor Genome sequencing and assembly.</title>
        <authorList>
            <person name="Araujo N.S."/>
            <person name="Arias M.C."/>
        </authorList>
    </citation>
    <scope>NUCLEOTIDE SEQUENCE</scope>
    <source>
        <strain evidence="2">USP_2M_L1-L4_2017</strain>
        <tissue evidence="2">Whole body</tissue>
    </source>
</reference>
<gene>
    <name evidence="2" type="ORF">K0M31_013761</name>
</gene>
<dbReference type="EMBL" id="JAHYIQ010000039">
    <property type="protein sequence ID" value="KAK1118990.1"/>
    <property type="molecule type" value="Genomic_DNA"/>
</dbReference>
<feature type="region of interest" description="Disordered" evidence="1">
    <location>
        <begin position="1"/>
        <end position="27"/>
    </location>
</feature>
<dbReference type="AlphaFoldDB" id="A0AA40FH69"/>
<keyword evidence="3" id="KW-1185">Reference proteome</keyword>
<feature type="compositionally biased region" description="Basic and acidic residues" evidence="1">
    <location>
        <begin position="1"/>
        <end position="23"/>
    </location>
</feature>
<feature type="region of interest" description="Disordered" evidence="1">
    <location>
        <begin position="73"/>
        <end position="170"/>
    </location>
</feature>
<protein>
    <submittedName>
        <fullName evidence="2">Uncharacterized protein</fullName>
    </submittedName>
</protein>
<name>A0AA40FH69_9HYME</name>
<accession>A0AA40FH69</accession>